<evidence type="ECO:0000313" key="3">
    <source>
        <dbReference type="Proteomes" id="UP000504634"/>
    </source>
</evidence>
<dbReference type="OrthoDB" id="6415022at2759"/>
<feature type="compositionally biased region" description="Low complexity" evidence="1">
    <location>
        <begin position="118"/>
        <end position="129"/>
    </location>
</feature>
<sequence length="1177" mass="125919">MLPAKSSQNKSGATVRCVGTAEKRPKSSSIITYSPSKFLVQGSSVSVGSGSYTKKPTTPTHHNTNTHSIQNRQITKSAIVNTNKLSTAKASTTTSSYYVVKAGSLGSAATVSAATAATVPTSPSSSPTSKMQLHAKPSASAVGASATPTTTSPTESSSTISVPGDTFISDKMEHSYLRDSARTDINNSGLAPARTILVRHPPQCPSCHTYPMQEESHEAQQAHVPPYDEIAAKEMMNECAHIAKYVKNNNSEEQDWEARINQIGWTAVQKSLFEKVARILDQDQLARLANEKRQHEAIHRRVTVDKSSSRMRRALASIAWEPRTTQWLHALLMENLPPTYMASYLDIMQTLKTKLPTLTDKMLFSRPLNNSQELLAPVMKKKWDPVIMPKSRHLPHNAIMVVLPSMPTTTQVPERMQRWYKALANITQVVQITLPNSNDRIGRQNLDQVAETIVSLTRVRIHELRTENPNRGIILIGFNAGAALALQVAMSESVACVICMGFAYNTLRGPRGAPDDRLLDIKAPILFIIGQNSARSSQEEMEMLRERMQSESTLVVVGSADDALRVPKSKRRIEGVTQAMVDAMVVDELFDFVNKTLSNPPGPRMPISLMTPAAAYYKQKTVQADGNANKTLGQSRKRKNDGTLEDINTSAKIKHVPHKSRAPRVSKPKAPRLIDPFAVKRKVFPSTVGRPRTRPLPNIVPGGKGGITATGKQAHSNEDLNMSMESILDENLDYEDVTMGDAAKGNVSMSKPIPSNTVGVAPSSASTTTPKNTVPLAAGTKIKMISSNQFVQLKSMPTQNKLINYTINKGSAVTTGNSIGSIVKTLPSSASGQQIFTLKTPIGQTTHFVTAASPAAQQKYTVVKNPNGTTTLQLTKNVPATTAVANAVSSGMDLSNIIDMPIVFADNDGNIAEQQEQQPPVTKSASTNNVGQLIISQKIIKEGNQPTSTGTLTKTAPTSIVSTAKGSTIMLNKGLQQLFSGNTTSGGGNKVVYLNRSSIKPMGGVVTARLPSGATSAGTLQPYTKILLSSPKGSTAVGATGTPPGTLRHTGSVSLGNKSYPQFQVINSVTGTPSISGDGKQQIRNIYFKSATGLKQVPVQMLANRTAGTTVTTASVGGSGGTLRRVVNIGAVTTKAVTGGTQVQTQPESQPKVIKLQATTTTTATVTPTTTTKSTEA</sequence>
<feature type="compositionally biased region" description="Low complexity" evidence="1">
    <location>
        <begin position="137"/>
        <end position="163"/>
    </location>
</feature>
<evidence type="ECO:0000313" key="4">
    <source>
        <dbReference type="RefSeq" id="XP_030388584.1"/>
    </source>
</evidence>
<dbReference type="InterPro" id="IPR056519">
    <property type="entry name" value="KANSL3_1st"/>
</dbReference>
<organism evidence="3 4">
    <name type="scientific">Drosophila lebanonensis</name>
    <name type="common">Fruit fly</name>
    <name type="synonym">Scaptodrosophila lebanonensis</name>
    <dbReference type="NCBI Taxonomy" id="7225"/>
    <lineage>
        <taxon>Eukaryota</taxon>
        <taxon>Metazoa</taxon>
        <taxon>Ecdysozoa</taxon>
        <taxon>Arthropoda</taxon>
        <taxon>Hexapoda</taxon>
        <taxon>Insecta</taxon>
        <taxon>Pterygota</taxon>
        <taxon>Neoptera</taxon>
        <taxon>Endopterygota</taxon>
        <taxon>Diptera</taxon>
        <taxon>Brachycera</taxon>
        <taxon>Muscomorpha</taxon>
        <taxon>Ephydroidea</taxon>
        <taxon>Drosophilidae</taxon>
        <taxon>Scaptodrosophila</taxon>
    </lineage>
</organism>
<dbReference type="InterPro" id="IPR026555">
    <property type="entry name" value="NSL3/Tex30"/>
</dbReference>
<dbReference type="AlphaFoldDB" id="A0A6J2UK38"/>
<feature type="region of interest" description="Disordered" evidence="1">
    <location>
        <begin position="1"/>
        <end position="26"/>
    </location>
</feature>
<dbReference type="Gene3D" id="3.40.50.1820">
    <property type="entry name" value="alpha/beta hydrolase"/>
    <property type="match status" value="1"/>
</dbReference>
<dbReference type="CTD" id="5953"/>
<keyword evidence="3" id="KW-1185">Reference proteome</keyword>
<dbReference type="GO" id="GO:0044545">
    <property type="term" value="C:NSL complex"/>
    <property type="evidence" value="ECO:0007669"/>
    <property type="project" value="TreeGrafter"/>
</dbReference>
<feature type="region of interest" description="Disordered" evidence="1">
    <location>
        <begin position="687"/>
        <end position="712"/>
    </location>
</feature>
<feature type="domain" description="KANSL3 helical" evidence="2">
    <location>
        <begin position="231"/>
        <end position="364"/>
    </location>
</feature>
<dbReference type="PANTHER" id="PTHR13136">
    <property type="entry name" value="TESTIS DEVELOPMENT PROTEIN PRTD"/>
    <property type="match status" value="1"/>
</dbReference>
<evidence type="ECO:0000259" key="2">
    <source>
        <dbReference type="Pfam" id="PF23154"/>
    </source>
</evidence>
<name>A0A6J2UK38_DROLE</name>
<dbReference type="GO" id="GO:0045944">
    <property type="term" value="P:positive regulation of transcription by RNA polymerase II"/>
    <property type="evidence" value="ECO:0007669"/>
    <property type="project" value="TreeGrafter"/>
</dbReference>
<dbReference type="Proteomes" id="UP000504634">
    <property type="component" value="Unplaced"/>
</dbReference>
<accession>A0A6J2UK38</accession>
<gene>
    <name evidence="4" type="primary">LOC115634813</name>
</gene>
<dbReference type="RefSeq" id="XP_030388584.1">
    <property type="nucleotide sequence ID" value="XM_030532724.1"/>
</dbReference>
<dbReference type="SUPFAM" id="SSF53474">
    <property type="entry name" value="alpha/beta-Hydrolases"/>
    <property type="match status" value="1"/>
</dbReference>
<evidence type="ECO:0000256" key="1">
    <source>
        <dbReference type="SAM" id="MobiDB-lite"/>
    </source>
</evidence>
<feature type="compositionally biased region" description="Polar residues" evidence="1">
    <location>
        <begin position="1"/>
        <end position="12"/>
    </location>
</feature>
<dbReference type="PANTHER" id="PTHR13136:SF16">
    <property type="entry name" value="KAT8 REGULATORY NSL COMPLEX SUBUNIT 3"/>
    <property type="match status" value="1"/>
</dbReference>
<feature type="region of interest" description="Disordered" evidence="1">
    <location>
        <begin position="626"/>
        <end position="648"/>
    </location>
</feature>
<dbReference type="FunFam" id="3.40.50.1820:FF:000147">
    <property type="entry name" value="uncharacterized protein LOC108093882 isoform X9"/>
    <property type="match status" value="1"/>
</dbReference>
<feature type="region of interest" description="Disordered" evidence="1">
    <location>
        <begin position="118"/>
        <end position="166"/>
    </location>
</feature>
<dbReference type="GeneID" id="115634813"/>
<protein>
    <submittedName>
        <fullName evidence="4">KAT8 regulatory NSL complex subunit 3 isoform X1</fullName>
    </submittedName>
</protein>
<dbReference type="InterPro" id="IPR029058">
    <property type="entry name" value="AB_hydrolase_fold"/>
</dbReference>
<dbReference type="Pfam" id="PF23154">
    <property type="entry name" value="KANSL3_1st"/>
    <property type="match status" value="1"/>
</dbReference>
<proteinExistence type="predicted"/>
<reference evidence="4" key="1">
    <citation type="submission" date="2025-08" db="UniProtKB">
        <authorList>
            <consortium name="RefSeq"/>
        </authorList>
    </citation>
    <scope>IDENTIFICATION</scope>
    <source>
        <strain evidence="4">11010-0011.00</strain>
        <tissue evidence="4">Whole body</tissue>
    </source>
</reference>